<accession>A0A1J5DYP7</accession>
<evidence type="ECO:0000256" key="1">
    <source>
        <dbReference type="SAM" id="Coils"/>
    </source>
</evidence>
<dbReference type="AlphaFoldDB" id="A0A1J5DYP7"/>
<feature type="transmembrane region" description="Helical" evidence="2">
    <location>
        <begin position="12"/>
        <end position="30"/>
    </location>
</feature>
<dbReference type="InterPro" id="IPR014717">
    <property type="entry name" value="Transl_elong_EF1B/ribsomal_bS6"/>
</dbReference>
<dbReference type="Pfam" id="PF04350">
    <property type="entry name" value="PilO"/>
    <property type="match status" value="1"/>
</dbReference>
<evidence type="ECO:0000256" key="2">
    <source>
        <dbReference type="SAM" id="Phobius"/>
    </source>
</evidence>
<dbReference type="GO" id="GO:0043107">
    <property type="term" value="P:type IV pilus-dependent motility"/>
    <property type="evidence" value="ECO:0007669"/>
    <property type="project" value="InterPro"/>
</dbReference>
<dbReference type="EMBL" id="MNYI01000089">
    <property type="protein sequence ID" value="OIP41257.1"/>
    <property type="molecule type" value="Genomic_DNA"/>
</dbReference>
<dbReference type="PANTHER" id="PTHR39555">
    <property type="entry name" value="FIMBRIAL ASSEMBLY PROTEIN PILO-LIKE PROTEIN-RELATED"/>
    <property type="match status" value="1"/>
</dbReference>
<feature type="coiled-coil region" evidence="1">
    <location>
        <begin position="51"/>
        <end position="81"/>
    </location>
</feature>
<comment type="caution">
    <text evidence="3">The sequence shown here is derived from an EMBL/GenBank/DDBJ whole genome shotgun (WGS) entry which is preliminary data.</text>
</comment>
<keyword evidence="1" id="KW-0175">Coiled coil</keyword>
<keyword evidence="2" id="KW-0812">Transmembrane</keyword>
<dbReference type="GO" id="GO:0043683">
    <property type="term" value="P:type IV pilus assembly"/>
    <property type="evidence" value="ECO:0007669"/>
    <property type="project" value="InterPro"/>
</dbReference>
<dbReference type="Proteomes" id="UP000183085">
    <property type="component" value="Unassembled WGS sequence"/>
</dbReference>
<reference evidence="3 4" key="1">
    <citation type="journal article" date="2016" name="Environ. Microbiol.">
        <title>Genomic resolution of a cold subsurface aquifer community provides metabolic insights for novel microbes adapted to high CO concentrations.</title>
        <authorList>
            <person name="Probst A.J."/>
            <person name="Castelle C.J."/>
            <person name="Singh A."/>
            <person name="Brown C.T."/>
            <person name="Anantharaman K."/>
            <person name="Sharon I."/>
            <person name="Hug L.A."/>
            <person name="Burstein D."/>
            <person name="Emerson J.B."/>
            <person name="Thomas B.C."/>
            <person name="Banfield J.F."/>
        </authorList>
    </citation>
    <scope>NUCLEOTIDE SEQUENCE [LARGE SCALE GENOMIC DNA]</scope>
    <source>
        <strain evidence="3">CG2_30_40_21</strain>
    </source>
</reference>
<keyword evidence="2" id="KW-0472">Membrane</keyword>
<evidence type="ECO:0000313" key="3">
    <source>
        <dbReference type="EMBL" id="OIP41257.1"/>
    </source>
</evidence>
<gene>
    <name evidence="3" type="ORF">AUJ95_03570</name>
</gene>
<dbReference type="PANTHER" id="PTHR39555:SF1">
    <property type="entry name" value="TYPE IV PILUS INNER MEMBRANE COMPONENT PILO"/>
    <property type="match status" value="1"/>
</dbReference>
<organism evidence="3 4">
    <name type="scientific">Candidatus Desantisbacteria bacterium CG2_30_40_21</name>
    <dbReference type="NCBI Taxonomy" id="1817895"/>
    <lineage>
        <taxon>Bacteria</taxon>
        <taxon>Candidatus Desantisiibacteriota</taxon>
    </lineage>
</organism>
<keyword evidence="2" id="KW-1133">Transmembrane helix</keyword>
<protein>
    <recommendedName>
        <fullName evidence="5">Pilus assembly protein PilO</fullName>
    </recommendedName>
</protein>
<dbReference type="STRING" id="1817895.AUJ95_03570"/>
<sequence length="183" mass="20645">MKFSQEELKAIGLIVVFIGITIFAFINYGYKPLKIRSEELSSEIAAKATELKQIKDIVANLEIRKAEVRKLKEELSFVETRLPKEINMPELIKTITTIAEENHVVFSSFVPSGPFRKDVYDEIPITLSTKATYHNFGKFLAAIGNLERILTPSWTNLTSLSPTKEDVSTISADLVITAFTYKQ</sequence>
<dbReference type="Gene3D" id="3.30.70.60">
    <property type="match status" value="1"/>
</dbReference>
<evidence type="ECO:0008006" key="5">
    <source>
        <dbReference type="Google" id="ProtNLM"/>
    </source>
</evidence>
<name>A0A1J5DYP7_9BACT</name>
<proteinExistence type="predicted"/>
<dbReference type="InterPro" id="IPR007445">
    <property type="entry name" value="PilO"/>
</dbReference>
<evidence type="ECO:0000313" key="4">
    <source>
        <dbReference type="Proteomes" id="UP000183085"/>
    </source>
</evidence>